<feature type="chain" id="PRO_5011726792" evidence="1">
    <location>
        <begin position="17"/>
        <end position="590"/>
    </location>
</feature>
<dbReference type="RefSeq" id="WP_177189757.1">
    <property type="nucleotide sequence ID" value="NZ_FOHS01000002.1"/>
</dbReference>
<dbReference type="Pfam" id="PF03572">
    <property type="entry name" value="Peptidase_S41"/>
    <property type="match status" value="1"/>
</dbReference>
<keyword evidence="4" id="KW-1185">Reference proteome</keyword>
<evidence type="ECO:0000259" key="2">
    <source>
        <dbReference type="Pfam" id="PF03572"/>
    </source>
</evidence>
<dbReference type="InterPro" id="IPR029045">
    <property type="entry name" value="ClpP/crotonase-like_dom_sf"/>
</dbReference>
<proteinExistence type="predicted"/>
<name>A0A1I0EGP6_9BACT</name>
<dbReference type="STRING" id="82805.SAMN04487998_1836"/>
<feature type="signal peptide" evidence="1">
    <location>
        <begin position="1"/>
        <end position="16"/>
    </location>
</feature>
<evidence type="ECO:0000256" key="1">
    <source>
        <dbReference type="SAM" id="SignalP"/>
    </source>
</evidence>
<dbReference type="Gene3D" id="3.30.750.44">
    <property type="match status" value="1"/>
</dbReference>
<protein>
    <submittedName>
        <fullName evidence="3">Peptidase family S41</fullName>
    </submittedName>
</protein>
<dbReference type="Proteomes" id="UP000198697">
    <property type="component" value="Unassembled WGS sequence"/>
</dbReference>
<feature type="domain" description="Tail specific protease" evidence="2">
    <location>
        <begin position="417"/>
        <end position="569"/>
    </location>
</feature>
<dbReference type="InterPro" id="IPR005151">
    <property type="entry name" value="Tail-specific_protease"/>
</dbReference>
<dbReference type="Gene3D" id="3.90.226.10">
    <property type="entry name" value="2-enoyl-CoA Hydratase, Chain A, domain 1"/>
    <property type="match status" value="1"/>
</dbReference>
<keyword evidence="1" id="KW-0732">Signal</keyword>
<dbReference type="AlphaFoldDB" id="A0A1I0EGP6"/>
<dbReference type="SUPFAM" id="SSF52096">
    <property type="entry name" value="ClpP/crotonase"/>
    <property type="match status" value="1"/>
</dbReference>
<gene>
    <name evidence="3" type="ORF">SAMN04487998_1836</name>
</gene>
<evidence type="ECO:0000313" key="3">
    <source>
        <dbReference type="EMBL" id="SET44347.1"/>
    </source>
</evidence>
<evidence type="ECO:0000313" key="4">
    <source>
        <dbReference type="Proteomes" id="UP000198697"/>
    </source>
</evidence>
<sequence length="590" mass="65230">MLLLLLPLLLAGPRAATLSPPDSLTARETRNLTALARAVGDLKYFYPNRHSARVSWETVLIRAIPAVRRARADRALTATLDSLMRPLASGALFTISPAPPAPTAARAVTAGYLWEHHGLGLDKAGLGLKTRLMRLAGLRYDSRIRAASAAEVAAAFPAGPPQYTEQYTELLTDSVRLTLPLVLSKARYQQRLRHRPGRRVRRLQASSMEQRLATTMLTWNIIRHFYPYRALLDSAHWTNALTNALPQAARATSEAELLVATRRMLARLPDRHVGFTPRTRTGFYITPPPYDLQFELIDSAVIVRRVPATLRPLVAPGAALTHLNGQPVGWLLDSISSLLPASSPAVARRLAVQGLVPKLGATRRAASFTFQDSTGQPRTYCWTFRQLRGSHYHQPPPLREIAPGVVYLDAARLRYVDFQRALPQLQAAQGLVVDLRQRPNYELLRILPHFSTEPLHSDSTAMPLMRQPNFQHAVFRFRANKPITPQLPLLSMPKVFLTGPDTYSYGETVASIVRRNALGSLLGQATGGTNGEMNFVTIGRACELSFTGRYVQPSGPAYQGVGIIPDIVVAPDWRPEAELKRAVAWLLGQQ</sequence>
<reference evidence="4" key="1">
    <citation type="submission" date="2016-10" db="EMBL/GenBank/DDBJ databases">
        <authorList>
            <person name="Varghese N."/>
            <person name="Submissions S."/>
        </authorList>
    </citation>
    <scope>NUCLEOTIDE SEQUENCE [LARGE SCALE GENOMIC DNA]</scope>
    <source>
        <strain evidence="4">DSM 15310</strain>
    </source>
</reference>
<dbReference type="GO" id="GO:0008236">
    <property type="term" value="F:serine-type peptidase activity"/>
    <property type="evidence" value="ECO:0007669"/>
    <property type="project" value="InterPro"/>
</dbReference>
<organism evidence="3 4">
    <name type="scientific">Hymenobacter actinosclerus</name>
    <dbReference type="NCBI Taxonomy" id="82805"/>
    <lineage>
        <taxon>Bacteria</taxon>
        <taxon>Pseudomonadati</taxon>
        <taxon>Bacteroidota</taxon>
        <taxon>Cytophagia</taxon>
        <taxon>Cytophagales</taxon>
        <taxon>Hymenobacteraceae</taxon>
        <taxon>Hymenobacter</taxon>
    </lineage>
</organism>
<accession>A0A1I0EGP6</accession>
<dbReference type="EMBL" id="FOHS01000002">
    <property type="protein sequence ID" value="SET44347.1"/>
    <property type="molecule type" value="Genomic_DNA"/>
</dbReference>
<dbReference type="GO" id="GO:0006508">
    <property type="term" value="P:proteolysis"/>
    <property type="evidence" value="ECO:0007669"/>
    <property type="project" value="InterPro"/>
</dbReference>